<dbReference type="PANTHER" id="PTHR16138:SF7">
    <property type="entry name" value="PALMITOYL-PROTEIN THIOESTERASE ABHD10, MITOCHONDRIAL"/>
    <property type="match status" value="1"/>
</dbReference>
<sequence>MSEDEPQFLQLGPPRSTPDGEPRRIAYRTDGDMQGEGPSLLWLSGFLSDMAGTKVAALTDWAASRSLPFARFDFSGHGLSSGDVAQGSIGDWLEEAVAMFELMNARRTIVIGSSMGGWIALLLARHLARQDMSDRLAGMVLIAPAHDMTEALMWQKLSPASRQKLEEDGVYYAPSDYDEPYPISRFLIEEGRNHLLGGGKLDPGCPVRILQGMEDPDVPWRHAFALMDLLANDDVELDLIKDGDHRLSRPQDLKRLERTLQGLVEN</sequence>
<dbReference type="InterPro" id="IPR022742">
    <property type="entry name" value="Hydrolase_4"/>
</dbReference>
<evidence type="ECO:0000313" key="4">
    <source>
        <dbReference type="EMBL" id="MFD0985569.1"/>
    </source>
</evidence>
<dbReference type="PANTHER" id="PTHR16138">
    <property type="entry name" value="MYCOPHENOLIC ACID ACYL-GLUCURONIDE ESTERASE, MITOCHONDRIAL"/>
    <property type="match status" value="1"/>
</dbReference>
<feature type="compositionally biased region" description="Basic and acidic residues" evidence="2">
    <location>
        <begin position="18"/>
        <end position="31"/>
    </location>
</feature>
<dbReference type="Gene3D" id="3.40.50.1820">
    <property type="entry name" value="alpha/beta hydrolase"/>
    <property type="match status" value="1"/>
</dbReference>
<dbReference type="EMBL" id="JBHTJO010000001">
    <property type="protein sequence ID" value="MFD0985569.1"/>
    <property type="molecule type" value="Genomic_DNA"/>
</dbReference>
<evidence type="ECO:0000256" key="2">
    <source>
        <dbReference type="SAM" id="MobiDB-lite"/>
    </source>
</evidence>
<dbReference type="RefSeq" id="WP_379084096.1">
    <property type="nucleotide sequence ID" value="NZ_JBHTJO010000001.1"/>
</dbReference>
<name>A0ABW3J5M2_9HYPH</name>
<accession>A0ABW3J5M2</accession>
<dbReference type="GO" id="GO:0016787">
    <property type="term" value="F:hydrolase activity"/>
    <property type="evidence" value="ECO:0007669"/>
    <property type="project" value="UniProtKB-KW"/>
</dbReference>
<dbReference type="Pfam" id="PF12146">
    <property type="entry name" value="Hydrolase_4"/>
    <property type="match status" value="1"/>
</dbReference>
<feature type="region of interest" description="Disordered" evidence="2">
    <location>
        <begin position="1"/>
        <end position="32"/>
    </location>
</feature>
<dbReference type="InterPro" id="IPR052382">
    <property type="entry name" value="ABHD10_acyl-thioesterase"/>
</dbReference>
<dbReference type="SUPFAM" id="SSF53474">
    <property type="entry name" value="alpha/beta-Hydrolases"/>
    <property type="match status" value="1"/>
</dbReference>
<keyword evidence="1 4" id="KW-0378">Hydrolase</keyword>
<keyword evidence="5" id="KW-1185">Reference proteome</keyword>
<evidence type="ECO:0000313" key="5">
    <source>
        <dbReference type="Proteomes" id="UP001597102"/>
    </source>
</evidence>
<evidence type="ECO:0000259" key="3">
    <source>
        <dbReference type="Pfam" id="PF12146"/>
    </source>
</evidence>
<evidence type="ECO:0000256" key="1">
    <source>
        <dbReference type="ARBA" id="ARBA00022801"/>
    </source>
</evidence>
<organism evidence="4 5">
    <name type="scientific">Methyloligella solikamskensis</name>
    <dbReference type="NCBI Taxonomy" id="1177756"/>
    <lineage>
        <taxon>Bacteria</taxon>
        <taxon>Pseudomonadati</taxon>
        <taxon>Pseudomonadota</taxon>
        <taxon>Alphaproteobacteria</taxon>
        <taxon>Hyphomicrobiales</taxon>
        <taxon>Hyphomicrobiaceae</taxon>
        <taxon>Methyloligella</taxon>
    </lineage>
</organism>
<dbReference type="Proteomes" id="UP001597102">
    <property type="component" value="Unassembled WGS sequence"/>
</dbReference>
<feature type="domain" description="Serine aminopeptidase S33" evidence="3">
    <location>
        <begin position="54"/>
        <end position="156"/>
    </location>
</feature>
<dbReference type="InterPro" id="IPR029058">
    <property type="entry name" value="AB_hydrolase_fold"/>
</dbReference>
<gene>
    <name evidence="4" type="ORF">ACFQ2F_00470</name>
</gene>
<reference evidence="5" key="1">
    <citation type="journal article" date="2019" name="Int. J. Syst. Evol. Microbiol.">
        <title>The Global Catalogue of Microorganisms (GCM) 10K type strain sequencing project: providing services to taxonomists for standard genome sequencing and annotation.</title>
        <authorList>
            <consortium name="The Broad Institute Genomics Platform"/>
            <consortium name="The Broad Institute Genome Sequencing Center for Infectious Disease"/>
            <person name="Wu L."/>
            <person name="Ma J."/>
        </authorList>
    </citation>
    <scope>NUCLEOTIDE SEQUENCE [LARGE SCALE GENOMIC DNA]</scope>
    <source>
        <strain evidence="5">CCUG 61697</strain>
    </source>
</reference>
<comment type="caution">
    <text evidence="4">The sequence shown here is derived from an EMBL/GenBank/DDBJ whole genome shotgun (WGS) entry which is preliminary data.</text>
</comment>
<protein>
    <submittedName>
        <fullName evidence="4">Alpha/beta hydrolase</fullName>
    </submittedName>
</protein>
<proteinExistence type="predicted"/>